<accession>A0A316F857</accession>
<protein>
    <submittedName>
        <fullName evidence="1">Uncharacterized protein</fullName>
    </submittedName>
</protein>
<comment type="caution">
    <text evidence="1">The sequence shown here is derived from an EMBL/GenBank/DDBJ whole genome shotgun (WGS) entry which is preliminary data.</text>
</comment>
<gene>
    <name evidence="1" type="ORF">BC793_11355</name>
</gene>
<evidence type="ECO:0000313" key="1">
    <source>
        <dbReference type="EMBL" id="PWK43373.1"/>
    </source>
</evidence>
<proteinExistence type="predicted"/>
<dbReference type="AlphaFoldDB" id="A0A316F857"/>
<reference evidence="1 2" key="1">
    <citation type="submission" date="2018-05" db="EMBL/GenBank/DDBJ databases">
        <title>Genomic Encyclopedia of Archaeal and Bacterial Type Strains, Phase II (KMG-II): from individual species to whole genera.</title>
        <authorList>
            <person name="Goeker M."/>
        </authorList>
    </citation>
    <scope>NUCLEOTIDE SEQUENCE [LARGE SCALE GENOMIC DNA]</scope>
    <source>
        <strain evidence="1 2">DSM 45184</strain>
    </source>
</reference>
<name>A0A316F857_9ACTN</name>
<dbReference type="EMBL" id="QGGR01000013">
    <property type="protein sequence ID" value="PWK43373.1"/>
    <property type="molecule type" value="Genomic_DNA"/>
</dbReference>
<evidence type="ECO:0000313" key="2">
    <source>
        <dbReference type="Proteomes" id="UP000245697"/>
    </source>
</evidence>
<dbReference type="Proteomes" id="UP000245697">
    <property type="component" value="Unassembled WGS sequence"/>
</dbReference>
<keyword evidence="2" id="KW-1185">Reference proteome</keyword>
<sequence length="62" mass="6764">MKAIADQLITASRSRHACSQARHASAHTRQCSCMPACDPHSSPQDLQAVAQASRRLRLMFAS</sequence>
<organism evidence="1 2">
    <name type="scientific">Actinoplanes xinjiangensis</name>
    <dbReference type="NCBI Taxonomy" id="512350"/>
    <lineage>
        <taxon>Bacteria</taxon>
        <taxon>Bacillati</taxon>
        <taxon>Actinomycetota</taxon>
        <taxon>Actinomycetes</taxon>
        <taxon>Micromonosporales</taxon>
        <taxon>Micromonosporaceae</taxon>
        <taxon>Actinoplanes</taxon>
    </lineage>
</organism>